<accession>A0A5J9VB80</accession>
<protein>
    <recommendedName>
        <fullName evidence="5">EGF-like domain-containing protein</fullName>
    </recommendedName>
</protein>
<comment type="caution">
    <text evidence="3">The sequence shown here is derived from an EMBL/GenBank/DDBJ whole genome shotgun (WGS) entry which is preliminary data.</text>
</comment>
<dbReference type="Gramene" id="TVU32667">
    <property type="protein sequence ID" value="TVU32667"/>
    <property type="gene ID" value="EJB05_24409"/>
</dbReference>
<feature type="region of interest" description="Disordered" evidence="1">
    <location>
        <begin position="29"/>
        <end position="73"/>
    </location>
</feature>
<gene>
    <name evidence="3" type="ORF">EJB05_24409</name>
</gene>
<dbReference type="EMBL" id="RWGY01000011">
    <property type="protein sequence ID" value="TVU32667.1"/>
    <property type="molecule type" value="Genomic_DNA"/>
</dbReference>
<keyword evidence="2" id="KW-0732">Signal</keyword>
<feature type="chain" id="PRO_5023895043" description="EGF-like domain-containing protein" evidence="2">
    <location>
        <begin position="26"/>
        <end position="202"/>
    </location>
</feature>
<name>A0A5J9VB80_9POAL</name>
<sequence>MARTTSATFLFHLFLIVLLATGAQTDRSQFTPPVLGHGRLPPQTPAEAPPGLEAQHEGSESTMPLLRRERQPPPAPMGYTPPCPQCAQTDGGKLTILGRKRMPPSTPVVAPIPGGAGYQADGSEFTLPILGRGRLALSLPDHASLGPDVPKVINIGPCLRSHNEGDTHAFCLKQCMNKGYVGGHCDILPNGFPGDCSCLNKF</sequence>
<reference evidence="3 4" key="1">
    <citation type="journal article" date="2019" name="Sci. Rep.">
        <title>A high-quality genome of Eragrostis curvula grass provides insights into Poaceae evolution and supports new strategies to enhance forage quality.</title>
        <authorList>
            <person name="Carballo J."/>
            <person name="Santos B.A.C.M."/>
            <person name="Zappacosta D."/>
            <person name="Garbus I."/>
            <person name="Selva J.P."/>
            <person name="Gallo C.A."/>
            <person name="Diaz A."/>
            <person name="Albertini E."/>
            <person name="Caccamo M."/>
            <person name="Echenique V."/>
        </authorList>
    </citation>
    <scope>NUCLEOTIDE SEQUENCE [LARGE SCALE GENOMIC DNA]</scope>
    <source>
        <strain evidence="4">cv. Victoria</strain>
        <tissue evidence="3">Leaf</tissue>
    </source>
</reference>
<feature type="signal peptide" evidence="2">
    <location>
        <begin position="1"/>
        <end position="25"/>
    </location>
</feature>
<proteinExistence type="predicted"/>
<organism evidence="3 4">
    <name type="scientific">Eragrostis curvula</name>
    <name type="common">weeping love grass</name>
    <dbReference type="NCBI Taxonomy" id="38414"/>
    <lineage>
        <taxon>Eukaryota</taxon>
        <taxon>Viridiplantae</taxon>
        <taxon>Streptophyta</taxon>
        <taxon>Embryophyta</taxon>
        <taxon>Tracheophyta</taxon>
        <taxon>Spermatophyta</taxon>
        <taxon>Magnoliopsida</taxon>
        <taxon>Liliopsida</taxon>
        <taxon>Poales</taxon>
        <taxon>Poaceae</taxon>
        <taxon>PACMAD clade</taxon>
        <taxon>Chloridoideae</taxon>
        <taxon>Eragrostideae</taxon>
        <taxon>Eragrostidinae</taxon>
        <taxon>Eragrostis</taxon>
    </lineage>
</organism>
<evidence type="ECO:0000256" key="1">
    <source>
        <dbReference type="SAM" id="MobiDB-lite"/>
    </source>
</evidence>
<evidence type="ECO:0000313" key="4">
    <source>
        <dbReference type="Proteomes" id="UP000324897"/>
    </source>
</evidence>
<evidence type="ECO:0000256" key="2">
    <source>
        <dbReference type="SAM" id="SignalP"/>
    </source>
</evidence>
<keyword evidence="4" id="KW-1185">Reference proteome</keyword>
<dbReference type="AlphaFoldDB" id="A0A5J9VB80"/>
<dbReference type="Proteomes" id="UP000324897">
    <property type="component" value="Chromosome 1"/>
</dbReference>
<evidence type="ECO:0008006" key="5">
    <source>
        <dbReference type="Google" id="ProtNLM"/>
    </source>
</evidence>
<evidence type="ECO:0000313" key="3">
    <source>
        <dbReference type="EMBL" id="TVU32667.1"/>
    </source>
</evidence>